<sequence>MSTPPPVAEIYPEETLEPFTYETSTRTTRRRTTRKQTTRITTIPAREDDDDLDEGLCEILLTPADKLYDVLLRAKITIESFLESVGKKLGKCNRAFNKLDLLGTSCDTLSGQVLAAADTC</sequence>
<feature type="region of interest" description="Disordered" evidence="1">
    <location>
        <begin position="22"/>
        <end position="42"/>
    </location>
</feature>
<reference evidence="4" key="1">
    <citation type="submission" date="2016-06" db="UniProtKB">
        <authorList>
            <consortium name="WormBaseParasite"/>
        </authorList>
    </citation>
    <scope>IDENTIFICATION</scope>
</reference>
<dbReference type="AlphaFoldDB" id="A0A183U7L0"/>
<accession>A0A183U7L0</accession>
<evidence type="ECO:0000313" key="2">
    <source>
        <dbReference type="EMBL" id="VDM30268.1"/>
    </source>
</evidence>
<gene>
    <name evidence="2" type="ORF">TCNE_LOCUS4480</name>
</gene>
<organism evidence="3 4">
    <name type="scientific">Toxocara canis</name>
    <name type="common">Canine roundworm</name>
    <dbReference type="NCBI Taxonomy" id="6265"/>
    <lineage>
        <taxon>Eukaryota</taxon>
        <taxon>Metazoa</taxon>
        <taxon>Ecdysozoa</taxon>
        <taxon>Nematoda</taxon>
        <taxon>Chromadorea</taxon>
        <taxon>Rhabditida</taxon>
        <taxon>Spirurina</taxon>
        <taxon>Ascaridomorpha</taxon>
        <taxon>Ascaridoidea</taxon>
        <taxon>Toxocaridae</taxon>
        <taxon>Toxocara</taxon>
    </lineage>
</organism>
<evidence type="ECO:0000313" key="4">
    <source>
        <dbReference type="WBParaSite" id="TCNE_0000448001-mRNA-1"/>
    </source>
</evidence>
<dbReference type="Proteomes" id="UP000050794">
    <property type="component" value="Unassembled WGS sequence"/>
</dbReference>
<name>A0A183U7L0_TOXCA</name>
<keyword evidence="3" id="KW-1185">Reference proteome</keyword>
<proteinExistence type="predicted"/>
<reference evidence="2 3" key="2">
    <citation type="submission" date="2018-11" db="EMBL/GenBank/DDBJ databases">
        <authorList>
            <consortium name="Pathogen Informatics"/>
        </authorList>
    </citation>
    <scope>NUCLEOTIDE SEQUENCE [LARGE SCALE GENOMIC DNA]</scope>
</reference>
<evidence type="ECO:0000256" key="1">
    <source>
        <dbReference type="SAM" id="MobiDB-lite"/>
    </source>
</evidence>
<protein>
    <submittedName>
        <fullName evidence="4">Protein UL91</fullName>
    </submittedName>
</protein>
<dbReference type="WBParaSite" id="TCNE_0000448001-mRNA-1">
    <property type="protein sequence ID" value="TCNE_0000448001-mRNA-1"/>
    <property type="gene ID" value="TCNE_0000448001"/>
</dbReference>
<dbReference type="EMBL" id="UYWY01007689">
    <property type="protein sequence ID" value="VDM30268.1"/>
    <property type="molecule type" value="Genomic_DNA"/>
</dbReference>
<evidence type="ECO:0000313" key="3">
    <source>
        <dbReference type="Proteomes" id="UP000050794"/>
    </source>
</evidence>
<feature type="compositionally biased region" description="Basic residues" evidence="1">
    <location>
        <begin position="27"/>
        <end position="37"/>
    </location>
</feature>